<feature type="domain" description="Allantoicase" evidence="8">
    <location>
        <begin position="210"/>
        <end position="349"/>
    </location>
</feature>
<evidence type="ECO:0000313" key="9">
    <source>
        <dbReference type="EMBL" id="CEP63574.1"/>
    </source>
</evidence>
<accession>A0A0C7NAY3</accession>
<dbReference type="Pfam" id="PF03561">
    <property type="entry name" value="Allantoicase"/>
    <property type="match status" value="2"/>
</dbReference>
<dbReference type="EC" id="3.5.3.4" evidence="3"/>
<dbReference type="PANTHER" id="PTHR12045:SF3">
    <property type="entry name" value="INACTIVE ALLANTOICASE-RELATED"/>
    <property type="match status" value="1"/>
</dbReference>
<evidence type="ECO:0000256" key="3">
    <source>
        <dbReference type="ARBA" id="ARBA00012170"/>
    </source>
</evidence>
<keyword evidence="10" id="KW-1185">Reference proteome</keyword>
<dbReference type="GO" id="GO:0000256">
    <property type="term" value="P:allantoin catabolic process"/>
    <property type="evidence" value="ECO:0007669"/>
    <property type="project" value="EnsemblFungi"/>
</dbReference>
<evidence type="ECO:0000256" key="2">
    <source>
        <dbReference type="ARBA" id="ARBA00009242"/>
    </source>
</evidence>
<name>A0A0C7NAY3_9SACH</name>
<organism evidence="9 10">
    <name type="scientific">Lachancea lanzarotensis</name>
    <dbReference type="NCBI Taxonomy" id="1245769"/>
    <lineage>
        <taxon>Eukaryota</taxon>
        <taxon>Fungi</taxon>
        <taxon>Dikarya</taxon>
        <taxon>Ascomycota</taxon>
        <taxon>Saccharomycotina</taxon>
        <taxon>Saccharomycetes</taxon>
        <taxon>Saccharomycetales</taxon>
        <taxon>Saccharomycetaceae</taxon>
        <taxon>Lachancea</taxon>
    </lineage>
</organism>
<dbReference type="InterPro" id="IPR015908">
    <property type="entry name" value="Allantoicase_dom"/>
</dbReference>
<evidence type="ECO:0000259" key="8">
    <source>
        <dbReference type="Pfam" id="PF03561"/>
    </source>
</evidence>
<feature type="domain" description="Allantoicase" evidence="8">
    <location>
        <begin position="31"/>
        <end position="186"/>
    </location>
</feature>
<evidence type="ECO:0000256" key="4">
    <source>
        <dbReference type="ARBA" id="ARBA00022631"/>
    </source>
</evidence>
<dbReference type="FunFam" id="2.60.120.260:FF:000078">
    <property type="entry name" value="DAL2p Allantoicase"/>
    <property type="match status" value="1"/>
</dbReference>
<dbReference type="GO" id="GO:0004037">
    <property type="term" value="F:allantoicase activity"/>
    <property type="evidence" value="ECO:0007669"/>
    <property type="project" value="UniProtKB-EC"/>
</dbReference>
<dbReference type="STRING" id="1245769.A0A0C7NAY3"/>
<comment type="function">
    <text evidence="6">Utilization of purines as secondary nitrogen sources, when primary sources are limiting.</text>
</comment>
<dbReference type="GO" id="GO:0006144">
    <property type="term" value="P:purine nucleobase metabolic process"/>
    <property type="evidence" value="ECO:0007669"/>
    <property type="project" value="UniProtKB-KW"/>
</dbReference>
<dbReference type="PANTHER" id="PTHR12045">
    <property type="entry name" value="ALLANTOICASE"/>
    <property type="match status" value="1"/>
</dbReference>
<comment type="similarity">
    <text evidence="2">Belongs to the allantoicase family.</text>
</comment>
<dbReference type="EMBL" id="LN736367">
    <property type="protein sequence ID" value="CEP63574.1"/>
    <property type="molecule type" value="Genomic_DNA"/>
</dbReference>
<evidence type="ECO:0000256" key="7">
    <source>
        <dbReference type="ARBA" id="ARBA00060607"/>
    </source>
</evidence>
<protein>
    <recommendedName>
        <fullName evidence="3">allantoicase</fullName>
        <ecNumber evidence="3">3.5.3.4</ecNumber>
    </recommendedName>
</protein>
<dbReference type="Gene3D" id="2.60.120.260">
    <property type="entry name" value="Galactose-binding domain-like"/>
    <property type="match status" value="2"/>
</dbReference>
<dbReference type="FunFam" id="2.60.120.260:FF:000059">
    <property type="entry name" value="Probable allantoicase"/>
    <property type="match status" value="1"/>
</dbReference>
<reference evidence="9 10" key="1">
    <citation type="submission" date="2014-12" db="EMBL/GenBank/DDBJ databases">
        <authorList>
            <person name="Neuveglise Cecile"/>
        </authorList>
    </citation>
    <scope>NUCLEOTIDE SEQUENCE [LARGE SCALE GENOMIC DNA]</scope>
    <source>
        <strain evidence="9 10">CBS 12615</strain>
    </source>
</reference>
<dbReference type="Proteomes" id="UP000054304">
    <property type="component" value="Unassembled WGS sequence"/>
</dbReference>
<dbReference type="AlphaFoldDB" id="A0A0C7NAY3"/>
<comment type="pathway">
    <text evidence="7">Nitrogen metabolism; (S)-allantoin degradation; (S)-ureidoglycolate from allantoate (aminidohydrolase route): step 1/1.</text>
</comment>
<dbReference type="InterPro" id="IPR008979">
    <property type="entry name" value="Galactose-bd-like_sf"/>
</dbReference>
<evidence type="ECO:0000256" key="6">
    <source>
        <dbReference type="ARBA" id="ARBA00056910"/>
    </source>
</evidence>
<dbReference type="PIRSF" id="PIRSF016516">
    <property type="entry name" value="Allantoicase"/>
    <property type="match status" value="1"/>
</dbReference>
<keyword evidence="5" id="KW-0378">Hydrolase</keyword>
<gene>
    <name evidence="9" type="ORF">LALA0_S08e05710g</name>
</gene>
<proteinExistence type="inferred from homology"/>
<evidence type="ECO:0000256" key="5">
    <source>
        <dbReference type="ARBA" id="ARBA00022801"/>
    </source>
</evidence>
<evidence type="ECO:0000256" key="1">
    <source>
        <dbReference type="ARBA" id="ARBA00001314"/>
    </source>
</evidence>
<dbReference type="HAMAP" id="MF_00813">
    <property type="entry name" value="Allantoicase"/>
    <property type="match status" value="1"/>
</dbReference>
<evidence type="ECO:0000313" key="10">
    <source>
        <dbReference type="Proteomes" id="UP000054304"/>
    </source>
</evidence>
<dbReference type="GeneID" id="34687087"/>
<keyword evidence="4" id="KW-0659">Purine metabolism</keyword>
<comment type="catalytic activity">
    <reaction evidence="1">
        <text>allantoate + H2O = (S)-ureidoglycolate + urea</text>
        <dbReference type="Rhea" id="RHEA:11016"/>
        <dbReference type="ChEBI" id="CHEBI:15377"/>
        <dbReference type="ChEBI" id="CHEBI:16199"/>
        <dbReference type="ChEBI" id="CHEBI:17536"/>
        <dbReference type="ChEBI" id="CHEBI:57296"/>
        <dbReference type="EC" id="3.5.3.4"/>
    </reaction>
</comment>
<dbReference type="RefSeq" id="XP_022629787.1">
    <property type="nucleotide sequence ID" value="XM_022771182.1"/>
</dbReference>
<dbReference type="NCBIfam" id="TIGR02961">
    <property type="entry name" value="allantoicase"/>
    <property type="match status" value="1"/>
</dbReference>
<sequence>MEYFSADQETQFSSAVTAQHKAVDVVGRKLGGIVLGCSDEWFADAKNLIEPKAPIRDATRFVHAGAWYDGWETRRHNTAEYDWVILKMGVAAAHIVGCEVDTAFFNGNHAPAISVEALYAEDQGTNALEIAENSPDWEEVIPKKECGPSQRHFMLREHATTKKYTHIKLKMYPDGGIARFRLYGRVVPPARVLSGSTEGTPVDLASACNGGVALQVSDQHFGSADNLLLPGRGHDMSDGWETTRSRSPGHVDWVIVQLGKRTSKITGIIIDTAHFRGNFPQYITVHGLDNPNSDQAPAHDDPRWYTLVDKSKTGPDFEHQFELDSVAPTTHVKLTIIPDGGVKRIRVLGY</sequence>
<dbReference type="HOGENOM" id="CLU_038797_0_0_1"/>
<dbReference type="InterPro" id="IPR005164">
    <property type="entry name" value="Allantoicase"/>
</dbReference>
<dbReference type="SUPFAM" id="SSF49785">
    <property type="entry name" value="Galactose-binding domain-like"/>
    <property type="match status" value="2"/>
</dbReference>
<dbReference type="OrthoDB" id="10266039at2759"/>